<evidence type="ECO:0000313" key="4">
    <source>
        <dbReference type="EMBL" id="CAL1377119.1"/>
    </source>
</evidence>
<evidence type="ECO:0000256" key="1">
    <source>
        <dbReference type="ARBA" id="ARBA00022722"/>
    </source>
</evidence>
<protein>
    <recommendedName>
        <fullName evidence="3">3'-5' exonuclease domain-containing protein</fullName>
    </recommendedName>
</protein>
<keyword evidence="2" id="KW-0378">Hydrolase</keyword>
<sequence length="232" mass="25367">MAEESSQATMATISIKDHGLPDDTHNLYDVTFCTDEIHTLLAQSPGPLHQWLLETTQQQRTSNSSAAAPVVVGLDVEWRPNFSRNMDNPIATLQLCVGNRCVIFQLIHSPSIPQSLFDFLRSKDYVFAGVGIDGDVEKLLEDYGLKVANVVDLRQLAASKLGVKELKNAGLKQLAKEVLGKEIAKPKRVQMSRWDNPWLTPVQVQYACIDAFLSCKIGESLMAAAEAGSGGA</sequence>
<dbReference type="Proteomes" id="UP001497516">
    <property type="component" value="Chromosome 3"/>
</dbReference>
<dbReference type="InterPro" id="IPR002562">
    <property type="entry name" value="3'-5'_exonuclease_dom"/>
</dbReference>
<organism evidence="4 5">
    <name type="scientific">Linum trigynum</name>
    <dbReference type="NCBI Taxonomy" id="586398"/>
    <lineage>
        <taxon>Eukaryota</taxon>
        <taxon>Viridiplantae</taxon>
        <taxon>Streptophyta</taxon>
        <taxon>Embryophyta</taxon>
        <taxon>Tracheophyta</taxon>
        <taxon>Spermatophyta</taxon>
        <taxon>Magnoliopsida</taxon>
        <taxon>eudicotyledons</taxon>
        <taxon>Gunneridae</taxon>
        <taxon>Pentapetalae</taxon>
        <taxon>rosids</taxon>
        <taxon>fabids</taxon>
        <taxon>Malpighiales</taxon>
        <taxon>Linaceae</taxon>
        <taxon>Linum</taxon>
    </lineage>
</organism>
<accession>A0AAV2DU75</accession>
<proteinExistence type="predicted"/>
<name>A0AAV2DU75_9ROSI</name>
<dbReference type="Gene3D" id="3.30.420.10">
    <property type="entry name" value="Ribonuclease H-like superfamily/Ribonuclease H"/>
    <property type="match status" value="1"/>
</dbReference>
<dbReference type="FunFam" id="3.30.420.10:FF:000054">
    <property type="entry name" value="Werner Syndrome-like exonuclease"/>
    <property type="match status" value="1"/>
</dbReference>
<dbReference type="AlphaFoldDB" id="A0AAV2DU75"/>
<evidence type="ECO:0000259" key="3">
    <source>
        <dbReference type="SMART" id="SM00474"/>
    </source>
</evidence>
<evidence type="ECO:0000256" key="2">
    <source>
        <dbReference type="ARBA" id="ARBA00022801"/>
    </source>
</evidence>
<dbReference type="InterPro" id="IPR012337">
    <property type="entry name" value="RNaseH-like_sf"/>
</dbReference>
<dbReference type="GO" id="GO:0003676">
    <property type="term" value="F:nucleic acid binding"/>
    <property type="evidence" value="ECO:0007669"/>
    <property type="project" value="InterPro"/>
</dbReference>
<dbReference type="InterPro" id="IPR051132">
    <property type="entry name" value="3-5_Exonuclease_domain"/>
</dbReference>
<dbReference type="PANTHER" id="PTHR13620:SF105">
    <property type="entry name" value="OS01G0737700 PROTEIN"/>
    <property type="match status" value="1"/>
</dbReference>
<reference evidence="4 5" key="1">
    <citation type="submission" date="2024-04" db="EMBL/GenBank/DDBJ databases">
        <authorList>
            <person name="Fracassetti M."/>
        </authorList>
    </citation>
    <scope>NUCLEOTIDE SEQUENCE [LARGE SCALE GENOMIC DNA]</scope>
</reference>
<dbReference type="GO" id="GO:0008408">
    <property type="term" value="F:3'-5' exonuclease activity"/>
    <property type="evidence" value="ECO:0007669"/>
    <property type="project" value="InterPro"/>
</dbReference>
<dbReference type="SUPFAM" id="SSF53098">
    <property type="entry name" value="Ribonuclease H-like"/>
    <property type="match status" value="1"/>
</dbReference>
<gene>
    <name evidence="4" type="ORF">LTRI10_LOCUS18790</name>
</gene>
<dbReference type="Pfam" id="PF01612">
    <property type="entry name" value="DNA_pol_A_exo1"/>
    <property type="match status" value="1"/>
</dbReference>
<dbReference type="GO" id="GO:0006139">
    <property type="term" value="P:nucleobase-containing compound metabolic process"/>
    <property type="evidence" value="ECO:0007669"/>
    <property type="project" value="InterPro"/>
</dbReference>
<dbReference type="SMART" id="SM00474">
    <property type="entry name" value="35EXOc"/>
    <property type="match status" value="1"/>
</dbReference>
<dbReference type="EMBL" id="OZ034816">
    <property type="protein sequence ID" value="CAL1377119.1"/>
    <property type="molecule type" value="Genomic_DNA"/>
</dbReference>
<dbReference type="InterPro" id="IPR036397">
    <property type="entry name" value="RNaseH_sf"/>
</dbReference>
<keyword evidence="1" id="KW-0540">Nuclease</keyword>
<feature type="domain" description="3'-5' exonuclease" evidence="3">
    <location>
        <begin position="49"/>
        <end position="226"/>
    </location>
</feature>
<evidence type="ECO:0000313" key="5">
    <source>
        <dbReference type="Proteomes" id="UP001497516"/>
    </source>
</evidence>
<keyword evidence="5" id="KW-1185">Reference proteome</keyword>
<dbReference type="CDD" id="cd06141">
    <property type="entry name" value="WRN_exo"/>
    <property type="match status" value="1"/>
</dbReference>
<dbReference type="GO" id="GO:0005634">
    <property type="term" value="C:nucleus"/>
    <property type="evidence" value="ECO:0007669"/>
    <property type="project" value="TreeGrafter"/>
</dbReference>
<dbReference type="GO" id="GO:0005737">
    <property type="term" value="C:cytoplasm"/>
    <property type="evidence" value="ECO:0007669"/>
    <property type="project" value="TreeGrafter"/>
</dbReference>
<dbReference type="PANTHER" id="PTHR13620">
    <property type="entry name" value="3-5 EXONUCLEASE"/>
    <property type="match status" value="1"/>
</dbReference>